<dbReference type="GO" id="GO:0008236">
    <property type="term" value="F:serine-type peptidase activity"/>
    <property type="evidence" value="ECO:0007669"/>
    <property type="project" value="InterPro"/>
</dbReference>
<dbReference type="PANTHER" id="PTHR37049:SF4">
    <property type="entry name" value="RHODANESE DOMAIN-CONTAINING PROTEIN"/>
    <property type="match status" value="1"/>
</dbReference>
<dbReference type="InterPro" id="IPR056186">
    <property type="entry name" value="PDZ_CPAF-rel"/>
</dbReference>
<feature type="domain" description="Tail specific protease" evidence="3">
    <location>
        <begin position="346"/>
        <end position="548"/>
    </location>
</feature>
<feature type="region of interest" description="Disordered" evidence="1">
    <location>
        <begin position="672"/>
        <end position="692"/>
    </location>
</feature>
<name>A0A2J5I6S3_9EURO</name>
<evidence type="ECO:0000256" key="2">
    <source>
        <dbReference type="SAM" id="SignalP"/>
    </source>
</evidence>
<sequence length="692" mass="75442">MALKLSLLLTLAGALSAVAAPAPTPAANDACQKIGEAFKKGTNAEDDYTIVEGKLARDCLFSMPFDVKRAVAFIEDLKKYYQWHSTLDYVKNPPLGAPMGPPGPFDLMGKLDEISARASNGGFHSQYEFDYEVAESTWSVNNLAIGASFCSTSLFFFDLQMPLVSISTDGVALPQIYTAADAALVGKANNSISPVIAINGRPAVEEIKKLATLSGFPDADAGYNSMFQRMGPRDVDASVPVSGMFSEPGVVWPGEAVQKIQFANGTVVEQPVMALVNTYDFPWKNGDGMFKEFCIPAAKPEPSATKSPVDTATPAPASSIYPNAEVRHSMNAMSGYYVKEKDLQDVAVLVIPVFDNSGNQSFYKEFTDLATKFITKAREDGKKKLIIDLSSNTNGAISHAYDLFKLFFPERPVYNAIRFRAHEASRLVMKVLAHMPPNEAKTKEMSMMLEGFVSPNQTYHPKAWEEVYGPEKQFNADMSALMAHDNVTQTSEKWAVRGYGRPLNPPVAPFAAEDIILLTDGACSSVCSIFVELMRTHGGVRSIVFGGRPQYGPMEVIGGTKTFLAHPQDQFDIISKTAKKLVKDASEKGKPILTPEETTRLDQVLPAENSPLQVSQIVVSLMSNYRQGRDHLPLDAISDKAECRRFFTYENIVSPKSTWVDAARAMWGKGKCAGGSPAPNGPEVVESLEGLR</sequence>
<dbReference type="InterPro" id="IPR005151">
    <property type="entry name" value="Tail-specific_protease"/>
</dbReference>
<evidence type="ECO:0000313" key="5">
    <source>
        <dbReference type="EMBL" id="PLN85663.1"/>
    </source>
</evidence>
<dbReference type="OrthoDB" id="27214at2759"/>
<keyword evidence="2" id="KW-0732">Signal</keyword>
<accession>A0A2J5I6S3</accession>
<feature type="signal peptide" evidence="2">
    <location>
        <begin position="1"/>
        <end position="19"/>
    </location>
</feature>
<dbReference type="InterPro" id="IPR029045">
    <property type="entry name" value="ClpP/crotonase-like_dom_sf"/>
</dbReference>
<proteinExistence type="predicted"/>
<evidence type="ECO:0000256" key="1">
    <source>
        <dbReference type="SAM" id="MobiDB-lite"/>
    </source>
</evidence>
<gene>
    <name evidence="5" type="ORF">BDW42DRAFT_202066</name>
</gene>
<dbReference type="Proteomes" id="UP000235023">
    <property type="component" value="Unassembled WGS sequence"/>
</dbReference>
<evidence type="ECO:0000313" key="6">
    <source>
        <dbReference type="Proteomes" id="UP000235023"/>
    </source>
</evidence>
<dbReference type="Pfam" id="PF03572">
    <property type="entry name" value="Peptidase_S41"/>
    <property type="match status" value="1"/>
</dbReference>
<feature type="chain" id="PRO_5014471072" evidence="2">
    <location>
        <begin position="20"/>
        <end position="692"/>
    </location>
</feature>
<protein>
    <submittedName>
        <fullName evidence="5">Peptidase S41 family protein</fullName>
    </submittedName>
</protein>
<dbReference type="SUPFAM" id="SSF52096">
    <property type="entry name" value="ClpP/crotonase"/>
    <property type="match status" value="1"/>
</dbReference>
<dbReference type="InterPro" id="IPR052766">
    <property type="entry name" value="S41A_metabolite_peptidase"/>
</dbReference>
<dbReference type="AlphaFoldDB" id="A0A2J5I6S3"/>
<dbReference type="PANTHER" id="PTHR37049">
    <property type="entry name" value="PEPTIDASE S41 FAMILY PROTEIN"/>
    <property type="match status" value="1"/>
</dbReference>
<dbReference type="GO" id="GO:0006508">
    <property type="term" value="P:proteolysis"/>
    <property type="evidence" value="ECO:0007669"/>
    <property type="project" value="InterPro"/>
</dbReference>
<dbReference type="EMBL" id="KZ559503">
    <property type="protein sequence ID" value="PLN85663.1"/>
    <property type="molecule type" value="Genomic_DNA"/>
</dbReference>
<reference evidence="6" key="1">
    <citation type="submission" date="2017-12" db="EMBL/GenBank/DDBJ databases">
        <authorList>
            <consortium name="DOE Joint Genome Institute"/>
            <person name="Mondo S.J."/>
            <person name="Kjaerbolling I."/>
            <person name="Vesth T.C."/>
            <person name="Frisvad J.C."/>
            <person name="Nybo J.L."/>
            <person name="Theobald S."/>
            <person name="Kuo A."/>
            <person name="Bowyer P."/>
            <person name="Matsuda Y."/>
            <person name="Lyhne E.K."/>
            <person name="Kogle M.E."/>
            <person name="Clum A."/>
            <person name="Lipzen A."/>
            <person name="Salamov A."/>
            <person name="Ngan C.Y."/>
            <person name="Daum C."/>
            <person name="Chiniquy J."/>
            <person name="Barry K."/>
            <person name="LaButti K."/>
            <person name="Haridas S."/>
            <person name="Simmons B.A."/>
            <person name="Magnuson J.K."/>
            <person name="Mortensen U.H."/>
            <person name="Larsen T.O."/>
            <person name="Grigoriev I.V."/>
            <person name="Baker S.E."/>
            <person name="Andersen M.R."/>
            <person name="Nordberg H.P."/>
            <person name="Cantor M.N."/>
            <person name="Hua S.X."/>
        </authorList>
    </citation>
    <scope>NUCLEOTIDE SEQUENCE [LARGE SCALE GENOMIC DNA]</scope>
    <source>
        <strain evidence="6">IBT 19404</strain>
    </source>
</reference>
<evidence type="ECO:0000259" key="3">
    <source>
        <dbReference type="Pfam" id="PF03572"/>
    </source>
</evidence>
<dbReference type="Gene3D" id="3.90.226.10">
    <property type="entry name" value="2-enoyl-CoA Hydratase, Chain A, domain 1"/>
    <property type="match status" value="1"/>
</dbReference>
<organism evidence="5 6">
    <name type="scientific">Aspergillus taichungensis</name>
    <dbReference type="NCBI Taxonomy" id="482145"/>
    <lineage>
        <taxon>Eukaryota</taxon>
        <taxon>Fungi</taxon>
        <taxon>Dikarya</taxon>
        <taxon>Ascomycota</taxon>
        <taxon>Pezizomycotina</taxon>
        <taxon>Eurotiomycetes</taxon>
        <taxon>Eurotiomycetidae</taxon>
        <taxon>Eurotiales</taxon>
        <taxon>Aspergillaceae</taxon>
        <taxon>Aspergillus</taxon>
        <taxon>Aspergillus subgen. Circumdati</taxon>
    </lineage>
</organism>
<evidence type="ECO:0000259" key="4">
    <source>
        <dbReference type="Pfam" id="PF23658"/>
    </source>
</evidence>
<dbReference type="Pfam" id="PF23658">
    <property type="entry name" value="PDZ_CPAF_rel"/>
    <property type="match status" value="1"/>
</dbReference>
<feature type="domain" description="CPAF-like PDZ" evidence="4">
    <location>
        <begin position="157"/>
        <end position="277"/>
    </location>
</feature>
<keyword evidence="6" id="KW-1185">Reference proteome</keyword>